<dbReference type="RefSeq" id="WP_378247354.1">
    <property type="nucleotide sequence ID" value="NZ_JBHSKF010000005.1"/>
</dbReference>
<proteinExistence type="predicted"/>
<comment type="caution">
    <text evidence="1">The sequence shown here is derived from an EMBL/GenBank/DDBJ whole genome shotgun (WGS) entry which is preliminary data.</text>
</comment>
<organism evidence="1 2">
    <name type="scientific">Actinokineospora guangxiensis</name>
    <dbReference type="NCBI Taxonomy" id="1490288"/>
    <lineage>
        <taxon>Bacteria</taxon>
        <taxon>Bacillati</taxon>
        <taxon>Actinomycetota</taxon>
        <taxon>Actinomycetes</taxon>
        <taxon>Pseudonocardiales</taxon>
        <taxon>Pseudonocardiaceae</taxon>
        <taxon>Actinokineospora</taxon>
    </lineage>
</organism>
<evidence type="ECO:0000313" key="2">
    <source>
        <dbReference type="Proteomes" id="UP001596157"/>
    </source>
</evidence>
<reference evidence="2" key="1">
    <citation type="journal article" date="2019" name="Int. J. Syst. Evol. Microbiol.">
        <title>The Global Catalogue of Microorganisms (GCM) 10K type strain sequencing project: providing services to taxonomists for standard genome sequencing and annotation.</title>
        <authorList>
            <consortium name="The Broad Institute Genomics Platform"/>
            <consortium name="The Broad Institute Genome Sequencing Center for Infectious Disease"/>
            <person name="Wu L."/>
            <person name="Ma J."/>
        </authorList>
    </citation>
    <scope>NUCLEOTIDE SEQUENCE [LARGE SCALE GENOMIC DNA]</scope>
    <source>
        <strain evidence="2">CCUG 59778</strain>
    </source>
</reference>
<dbReference type="Proteomes" id="UP001596157">
    <property type="component" value="Unassembled WGS sequence"/>
</dbReference>
<keyword evidence="2" id="KW-1185">Reference proteome</keyword>
<sequence length="122" mass="12461">MGKRVHNQLSTPGSIHGPVLMAGGRITVHGDVSGGRARSGPDIGASARKIKALLDAHPGSVPGRRMVGLALDSLADAADDDDHAEVGELWSELGPRLSELARTMAGLAAIEPLVEAISDGLA</sequence>
<name>A0ABW0ENM8_9PSEU</name>
<dbReference type="EMBL" id="JBHSKF010000005">
    <property type="protein sequence ID" value="MFC5287908.1"/>
    <property type="molecule type" value="Genomic_DNA"/>
</dbReference>
<accession>A0ABW0ENM8</accession>
<gene>
    <name evidence="1" type="ORF">ACFPM7_12670</name>
</gene>
<protein>
    <submittedName>
        <fullName evidence="1">Uncharacterized protein</fullName>
    </submittedName>
</protein>
<evidence type="ECO:0000313" key="1">
    <source>
        <dbReference type="EMBL" id="MFC5287908.1"/>
    </source>
</evidence>